<name>W9QNX9_9ROSA</name>
<sequence>MVVVWPTSLALTGLFWWGSDVYKCRLQTVEEVGNRLSWKIQLACPYRWRPHLGPFTESDHSTNCILLEATANDSEVTFSVANLILPRPFLGLNLYTGSRG</sequence>
<dbReference type="AlphaFoldDB" id="W9QNX9"/>
<organism evidence="2 3">
    <name type="scientific">Morus notabilis</name>
    <dbReference type="NCBI Taxonomy" id="981085"/>
    <lineage>
        <taxon>Eukaryota</taxon>
        <taxon>Viridiplantae</taxon>
        <taxon>Streptophyta</taxon>
        <taxon>Embryophyta</taxon>
        <taxon>Tracheophyta</taxon>
        <taxon>Spermatophyta</taxon>
        <taxon>Magnoliopsida</taxon>
        <taxon>eudicotyledons</taxon>
        <taxon>Gunneridae</taxon>
        <taxon>Pentapetalae</taxon>
        <taxon>rosids</taxon>
        <taxon>fabids</taxon>
        <taxon>Rosales</taxon>
        <taxon>Moraceae</taxon>
        <taxon>Moreae</taxon>
        <taxon>Morus</taxon>
    </lineage>
</organism>
<evidence type="ECO:0000313" key="3">
    <source>
        <dbReference type="Proteomes" id="UP000030645"/>
    </source>
</evidence>
<feature type="signal peptide" evidence="1">
    <location>
        <begin position="1"/>
        <end position="21"/>
    </location>
</feature>
<feature type="chain" id="PRO_5004927711" evidence="1">
    <location>
        <begin position="22"/>
        <end position="100"/>
    </location>
</feature>
<gene>
    <name evidence="2" type="ORF">L484_018378</name>
</gene>
<keyword evidence="3" id="KW-1185">Reference proteome</keyword>
<accession>W9QNX9</accession>
<protein>
    <submittedName>
        <fullName evidence="2">Uncharacterized protein</fullName>
    </submittedName>
</protein>
<dbReference type="EMBL" id="KE343602">
    <property type="protein sequence ID" value="EXB36999.1"/>
    <property type="molecule type" value="Genomic_DNA"/>
</dbReference>
<dbReference type="Proteomes" id="UP000030645">
    <property type="component" value="Unassembled WGS sequence"/>
</dbReference>
<evidence type="ECO:0000256" key="1">
    <source>
        <dbReference type="SAM" id="SignalP"/>
    </source>
</evidence>
<evidence type="ECO:0000313" key="2">
    <source>
        <dbReference type="EMBL" id="EXB36999.1"/>
    </source>
</evidence>
<reference evidence="3" key="1">
    <citation type="submission" date="2013-01" db="EMBL/GenBank/DDBJ databases">
        <title>Draft Genome Sequence of a Mulberry Tree, Morus notabilis C.K. Schneid.</title>
        <authorList>
            <person name="He N."/>
            <person name="Zhao S."/>
        </authorList>
    </citation>
    <scope>NUCLEOTIDE SEQUENCE</scope>
</reference>
<proteinExistence type="predicted"/>
<keyword evidence="1" id="KW-0732">Signal</keyword>